<dbReference type="AlphaFoldDB" id="A0A0A9FAN3"/>
<sequence length="122" mass="13746">MPLNSCITFSTSSSTRFSIPTCRLFTAIPLLNALNLQSLLLIVLRTNDRATKNNGEIHVSYFSVESSIIFYGKQITKSSSQNTKKVIHQGLSIHKVSTSLNQAFLRAEINYLIHIYKQLDIK</sequence>
<proteinExistence type="predicted"/>
<evidence type="ECO:0000313" key="1">
    <source>
        <dbReference type="EMBL" id="JAE10080.1"/>
    </source>
</evidence>
<protein>
    <submittedName>
        <fullName evidence="1">Uncharacterized protein</fullName>
    </submittedName>
</protein>
<organism evidence="1">
    <name type="scientific">Arundo donax</name>
    <name type="common">Giant reed</name>
    <name type="synonym">Donax arundinaceus</name>
    <dbReference type="NCBI Taxonomy" id="35708"/>
    <lineage>
        <taxon>Eukaryota</taxon>
        <taxon>Viridiplantae</taxon>
        <taxon>Streptophyta</taxon>
        <taxon>Embryophyta</taxon>
        <taxon>Tracheophyta</taxon>
        <taxon>Spermatophyta</taxon>
        <taxon>Magnoliopsida</taxon>
        <taxon>Liliopsida</taxon>
        <taxon>Poales</taxon>
        <taxon>Poaceae</taxon>
        <taxon>PACMAD clade</taxon>
        <taxon>Arundinoideae</taxon>
        <taxon>Arundineae</taxon>
        <taxon>Arundo</taxon>
    </lineage>
</organism>
<accession>A0A0A9FAN3</accession>
<reference evidence="1" key="1">
    <citation type="submission" date="2014-09" db="EMBL/GenBank/DDBJ databases">
        <authorList>
            <person name="Magalhaes I.L.F."/>
            <person name="Oliveira U."/>
            <person name="Santos F.R."/>
            <person name="Vidigal T.H.D.A."/>
            <person name="Brescovit A.D."/>
            <person name="Santos A.J."/>
        </authorList>
    </citation>
    <scope>NUCLEOTIDE SEQUENCE</scope>
    <source>
        <tissue evidence="1">Shoot tissue taken approximately 20 cm above the soil surface</tissue>
    </source>
</reference>
<name>A0A0A9FAN3_ARUDO</name>
<dbReference type="EMBL" id="GBRH01187816">
    <property type="protein sequence ID" value="JAE10080.1"/>
    <property type="molecule type" value="Transcribed_RNA"/>
</dbReference>
<reference evidence="1" key="2">
    <citation type="journal article" date="2015" name="Data Brief">
        <title>Shoot transcriptome of the giant reed, Arundo donax.</title>
        <authorList>
            <person name="Barrero R.A."/>
            <person name="Guerrero F.D."/>
            <person name="Moolhuijzen P."/>
            <person name="Goolsby J.A."/>
            <person name="Tidwell J."/>
            <person name="Bellgard S.E."/>
            <person name="Bellgard M.I."/>
        </authorList>
    </citation>
    <scope>NUCLEOTIDE SEQUENCE</scope>
    <source>
        <tissue evidence="1">Shoot tissue taken approximately 20 cm above the soil surface</tissue>
    </source>
</reference>